<dbReference type="SMART" id="SM00849">
    <property type="entry name" value="Lactamase_B"/>
    <property type="match status" value="1"/>
</dbReference>
<dbReference type="Pfam" id="PF12706">
    <property type="entry name" value="Lactamase_B_2"/>
    <property type="match status" value="1"/>
</dbReference>
<keyword evidence="1" id="KW-0540">Nuclease</keyword>
<evidence type="ECO:0000313" key="5">
    <source>
        <dbReference type="Proteomes" id="UP000216013"/>
    </source>
</evidence>
<dbReference type="GO" id="GO:0003723">
    <property type="term" value="F:RNA binding"/>
    <property type="evidence" value="ECO:0007669"/>
    <property type="project" value="UniProtKB-KW"/>
</dbReference>
<dbReference type="PANTHER" id="PTHR43694">
    <property type="entry name" value="RIBONUCLEASE J"/>
    <property type="match status" value="1"/>
</dbReference>
<evidence type="ECO:0000256" key="2">
    <source>
        <dbReference type="ARBA" id="ARBA00022884"/>
    </source>
</evidence>
<dbReference type="InterPro" id="IPR001279">
    <property type="entry name" value="Metallo-B-lactamas"/>
</dbReference>
<organism evidence="4 5">
    <name type="scientific">Terribacillus saccharophilus</name>
    <dbReference type="NCBI Taxonomy" id="361277"/>
    <lineage>
        <taxon>Bacteria</taxon>
        <taxon>Bacillati</taxon>
        <taxon>Bacillota</taxon>
        <taxon>Bacilli</taxon>
        <taxon>Bacillales</taxon>
        <taxon>Bacillaceae</taxon>
        <taxon>Terribacillus</taxon>
    </lineage>
</organism>
<keyword evidence="1" id="KW-0378">Hydrolase</keyword>
<dbReference type="PANTHER" id="PTHR43694:SF1">
    <property type="entry name" value="RIBONUCLEASE J"/>
    <property type="match status" value="1"/>
</dbReference>
<dbReference type="SUPFAM" id="SSF56281">
    <property type="entry name" value="Metallo-hydrolase/oxidoreductase"/>
    <property type="match status" value="1"/>
</dbReference>
<evidence type="ECO:0000259" key="3">
    <source>
        <dbReference type="SMART" id="SM00849"/>
    </source>
</evidence>
<feature type="domain" description="Metallo-beta-lactamase" evidence="3">
    <location>
        <begin position="15"/>
        <end position="226"/>
    </location>
</feature>
<evidence type="ECO:0000313" key="4">
    <source>
        <dbReference type="EMBL" id="PAD20151.1"/>
    </source>
</evidence>
<dbReference type="Gene3D" id="3.60.15.10">
    <property type="entry name" value="Ribonuclease Z/Hydroxyacylglutathione hydrolase-like"/>
    <property type="match status" value="1"/>
</dbReference>
<dbReference type="Proteomes" id="UP000216013">
    <property type="component" value="Unassembled WGS sequence"/>
</dbReference>
<proteinExistence type="predicted"/>
<dbReference type="GO" id="GO:0004527">
    <property type="term" value="F:exonuclease activity"/>
    <property type="evidence" value="ECO:0007669"/>
    <property type="project" value="UniProtKB-KW"/>
</dbReference>
<reference evidence="4 5" key="1">
    <citation type="submission" date="2017-07" db="EMBL/GenBank/DDBJ databases">
        <title>Isolation and whole genome analysis of endospore-forming bacteria from heroin.</title>
        <authorList>
            <person name="Kalinowski J."/>
            <person name="Ahrens B."/>
            <person name="Al-Dilaimi A."/>
            <person name="Winkler A."/>
            <person name="Wibberg D."/>
            <person name="Schleenbecker U."/>
            <person name="Ruckert C."/>
            <person name="Wolfel R."/>
            <person name="Grass G."/>
        </authorList>
    </citation>
    <scope>NUCLEOTIDE SEQUENCE [LARGE SCALE GENOMIC DNA]</scope>
    <source>
        <strain evidence="4 5">7528</strain>
    </source>
</reference>
<protein>
    <recommendedName>
        <fullName evidence="3">Metallo-beta-lactamase domain-containing protein</fullName>
    </recommendedName>
</protein>
<keyword evidence="2" id="KW-0694">RNA-binding</keyword>
<dbReference type="InterPro" id="IPR036866">
    <property type="entry name" value="RibonucZ/Hydroxyglut_hydro"/>
</dbReference>
<dbReference type="Gene3D" id="3.40.50.10710">
    <property type="entry name" value="Metallo-hydrolase/oxidoreductase"/>
    <property type="match status" value="1"/>
</dbReference>
<dbReference type="RefSeq" id="WP_095261462.1">
    <property type="nucleotide sequence ID" value="NZ_NPBV01000025.1"/>
</dbReference>
<comment type="caution">
    <text evidence="4">The sequence shown here is derived from an EMBL/GenBank/DDBJ whole genome shotgun (WGS) entry which is preliminary data.</text>
</comment>
<evidence type="ECO:0000256" key="1">
    <source>
        <dbReference type="ARBA" id="ARBA00022839"/>
    </source>
</evidence>
<dbReference type="AlphaFoldDB" id="A0A268A7Q9"/>
<dbReference type="CDD" id="cd07732">
    <property type="entry name" value="metallo-hydrolase-like_MBL-fold"/>
    <property type="match status" value="1"/>
</dbReference>
<gene>
    <name evidence="4" type="ORF">CHH64_15540</name>
</gene>
<dbReference type="InterPro" id="IPR042173">
    <property type="entry name" value="RNase_J_2"/>
</dbReference>
<name>A0A268A7Q9_9BACI</name>
<dbReference type="EMBL" id="NPBV01000025">
    <property type="protein sequence ID" value="PAD20151.1"/>
    <property type="molecule type" value="Genomic_DNA"/>
</dbReference>
<keyword evidence="1" id="KW-0269">Exonuclease</keyword>
<sequence length="451" mass="50685">MKTTIKFWGGLRTIGGNIAEVIYGKDRIIFDFGLVYNPASSIIDIKERKQSYVLDMLKLGAIPAIDGIYSKESLTGESFSAAKPQPQEDSSYQTAVFISHLHLDHMGAVDTLSPQIPVYMTEDSKQLYDALERVGEGLSLHKETTGMSFGQTIEVGEIRVTPIPVDHDVIGAASFLIETPDLTLVNSGDLRMHGPHPEYTEDWLTYMATQHIDVLLIEGTTFNPDKKETDTACKEDADILKVGKDTLAQKQGLGIFNIYHRNIDRIHTFLQMAQLTGRTPVLEAPTAYLADHFLHDVHFMIYLDDSSKYAAITEQLLAKHKTVTAFDINQNPAAYLLQNSYHSIQNLLDLDLKESIYLHSNGMPLGSFDPAHQTMHALLERLGVSYQSLNVSGHAKNEDILYIIDRIKPSVLVPWHSHHPELIKPLDSKQEIYYPKLYETWQPNSLNIAKL</sequence>
<accession>A0A268A7Q9</accession>